<accession>A0A9R0VQW2</accession>
<organism evidence="1 2">
    <name type="scientific">Triticum turgidum subsp. durum</name>
    <name type="common">Durum wheat</name>
    <name type="synonym">Triticum durum</name>
    <dbReference type="NCBI Taxonomy" id="4567"/>
    <lineage>
        <taxon>Eukaryota</taxon>
        <taxon>Viridiplantae</taxon>
        <taxon>Streptophyta</taxon>
        <taxon>Embryophyta</taxon>
        <taxon>Tracheophyta</taxon>
        <taxon>Spermatophyta</taxon>
        <taxon>Magnoliopsida</taxon>
        <taxon>Liliopsida</taxon>
        <taxon>Poales</taxon>
        <taxon>Poaceae</taxon>
        <taxon>BOP clade</taxon>
        <taxon>Pooideae</taxon>
        <taxon>Triticodae</taxon>
        <taxon>Triticeae</taxon>
        <taxon>Triticinae</taxon>
        <taxon>Triticum</taxon>
    </lineage>
</organism>
<dbReference type="Gramene" id="TRITD3Av1G247000.1">
    <property type="protein sequence ID" value="TRITD3Av1G247000.1"/>
    <property type="gene ID" value="TRITD3Av1G247000"/>
</dbReference>
<protein>
    <submittedName>
        <fullName evidence="1">Uncharacterized protein</fullName>
    </submittedName>
</protein>
<evidence type="ECO:0000313" key="2">
    <source>
        <dbReference type="Proteomes" id="UP000324705"/>
    </source>
</evidence>
<dbReference type="EMBL" id="LT934115">
    <property type="protein sequence ID" value="VAH68014.1"/>
    <property type="molecule type" value="Genomic_DNA"/>
</dbReference>
<dbReference type="AlphaFoldDB" id="A0A9R0VQW2"/>
<reference evidence="1 2" key="1">
    <citation type="submission" date="2017-09" db="EMBL/GenBank/DDBJ databases">
        <authorList>
            <consortium name="International Durum Wheat Genome Sequencing Consortium (IDWGSC)"/>
            <person name="Milanesi L."/>
        </authorList>
    </citation>
    <scope>NUCLEOTIDE SEQUENCE [LARGE SCALE GENOMIC DNA]</scope>
    <source>
        <strain evidence="2">cv. Svevo</strain>
    </source>
</reference>
<keyword evidence="2" id="KW-1185">Reference proteome</keyword>
<name>A0A9R0VQW2_TRITD</name>
<proteinExistence type="predicted"/>
<evidence type="ECO:0000313" key="1">
    <source>
        <dbReference type="EMBL" id="VAH68014.1"/>
    </source>
</evidence>
<dbReference type="Proteomes" id="UP000324705">
    <property type="component" value="Chromosome 3A"/>
</dbReference>
<sequence>MRVQSTQRLLQGYFACKLKRGIAVLSGSMWKDLFTSFALLPLECRCWRNEIAVRERVQAARTPVVLGDRRKEGLEQPYDVHAFGTRKALLLMPISSPAIGYERVVKAAACKVQQGNFNKRVVG</sequence>
<gene>
    <name evidence="1" type="ORF">TRITD_3Av1G247000</name>
</gene>